<keyword evidence="6 9" id="KW-0460">Magnesium</keyword>
<feature type="binding site" evidence="9">
    <location>
        <position position="17"/>
    </location>
    <ligand>
        <name>ATP</name>
        <dbReference type="ChEBI" id="CHEBI:30616"/>
    </ligand>
</feature>
<dbReference type="Proteomes" id="UP000193450">
    <property type="component" value="Chromosome"/>
</dbReference>
<dbReference type="OrthoDB" id="9806661at2"/>
<feature type="domain" description="Cytidyltransferase-like" evidence="10">
    <location>
        <begin position="5"/>
        <end position="133"/>
    </location>
</feature>
<name>A0A1X9NF69_9GAMM</name>
<dbReference type="SUPFAM" id="SSF52374">
    <property type="entry name" value="Nucleotidylyl transferase"/>
    <property type="match status" value="1"/>
</dbReference>
<comment type="similarity">
    <text evidence="9">Belongs to the bacterial CoaD family.</text>
</comment>
<organism evidence="11 12">
    <name type="scientific">Oceanicoccus sagamiensis</name>
    <dbReference type="NCBI Taxonomy" id="716816"/>
    <lineage>
        <taxon>Bacteria</taxon>
        <taxon>Pseudomonadati</taxon>
        <taxon>Pseudomonadota</taxon>
        <taxon>Gammaproteobacteria</taxon>
        <taxon>Cellvibrionales</taxon>
        <taxon>Spongiibacteraceae</taxon>
        <taxon>Oceanicoccus</taxon>
    </lineage>
</organism>
<dbReference type="GO" id="GO:0004595">
    <property type="term" value="F:pantetheine-phosphate adenylyltransferase activity"/>
    <property type="evidence" value="ECO:0007669"/>
    <property type="project" value="UniProtKB-UniRule"/>
</dbReference>
<evidence type="ECO:0000256" key="4">
    <source>
        <dbReference type="ARBA" id="ARBA00022741"/>
    </source>
</evidence>
<reference evidence="11 12" key="1">
    <citation type="submission" date="2016-11" db="EMBL/GenBank/DDBJ databases">
        <title>Trade-off between light-utilization and light-protection in marine flavobacteria.</title>
        <authorList>
            <person name="Kumagai Y."/>
        </authorList>
    </citation>
    <scope>NUCLEOTIDE SEQUENCE [LARGE SCALE GENOMIC DNA]</scope>
    <source>
        <strain evidence="11 12">NBRC 107125</strain>
    </source>
</reference>
<dbReference type="GO" id="GO:0005737">
    <property type="term" value="C:cytoplasm"/>
    <property type="evidence" value="ECO:0007669"/>
    <property type="project" value="UniProtKB-SubCell"/>
</dbReference>
<feature type="binding site" evidence="9">
    <location>
        <begin position="9"/>
        <end position="10"/>
    </location>
    <ligand>
        <name>ATP</name>
        <dbReference type="ChEBI" id="CHEBI:30616"/>
    </ligand>
</feature>
<gene>
    <name evidence="9" type="primary">coaD</name>
    <name evidence="11" type="ORF">BST96_08640</name>
</gene>
<comment type="cofactor">
    <cofactor evidence="9">
        <name>Mg(2+)</name>
        <dbReference type="ChEBI" id="CHEBI:18420"/>
    </cofactor>
</comment>
<keyword evidence="3 9" id="KW-0548">Nucleotidyltransferase</keyword>
<feature type="binding site" evidence="9">
    <location>
        <position position="41"/>
    </location>
    <ligand>
        <name>substrate</name>
    </ligand>
</feature>
<dbReference type="GO" id="GO:0005524">
    <property type="term" value="F:ATP binding"/>
    <property type="evidence" value="ECO:0007669"/>
    <property type="project" value="UniProtKB-KW"/>
</dbReference>
<feature type="binding site" evidence="9">
    <location>
        <begin position="123"/>
        <end position="129"/>
    </location>
    <ligand>
        <name>ATP</name>
        <dbReference type="ChEBI" id="CHEBI:30616"/>
    </ligand>
</feature>
<feature type="binding site" evidence="9">
    <location>
        <position position="98"/>
    </location>
    <ligand>
        <name>ATP</name>
        <dbReference type="ChEBI" id="CHEBI:30616"/>
    </ligand>
</feature>
<dbReference type="EC" id="2.7.7.3" evidence="9"/>
<sequence length="159" mass="17469">MTTVIYPGTFNPITNGHIDLVERAAKLFDKVVLGIAYSQKKQPMFDLEQRIGLCQQALAHLDNIEVCGFSELLVNFAANKGSTTVLRGVRSMKDFEYEMQMADMNRAMQTNFETIFLPPSPGLACISSSLVREIAAMGGDVSQFVPAVVNTALNDRFSA</sequence>
<proteinExistence type="inferred from homology"/>
<dbReference type="KEGG" id="osg:BST96_08640"/>
<dbReference type="PRINTS" id="PR01020">
    <property type="entry name" value="LPSBIOSNTHSS"/>
</dbReference>
<keyword evidence="5 9" id="KW-0067">ATP-binding</keyword>
<comment type="subcellular location">
    <subcellularLocation>
        <location evidence="9">Cytoplasm</location>
    </subcellularLocation>
</comment>
<dbReference type="UniPathway" id="UPA00241">
    <property type="reaction ID" value="UER00355"/>
</dbReference>
<keyword evidence="1 9" id="KW-0963">Cytoplasm</keyword>
<evidence type="ECO:0000313" key="11">
    <source>
        <dbReference type="EMBL" id="ARN74179.1"/>
    </source>
</evidence>
<comment type="pathway">
    <text evidence="9">Cofactor biosynthesis; coenzyme A biosynthesis; CoA from (R)-pantothenate: step 4/5.</text>
</comment>
<comment type="subunit">
    <text evidence="9">Homohexamer.</text>
</comment>
<dbReference type="AlphaFoldDB" id="A0A1X9NF69"/>
<dbReference type="InterPro" id="IPR001980">
    <property type="entry name" value="PPAT"/>
</dbReference>
<dbReference type="EMBL" id="CP019343">
    <property type="protein sequence ID" value="ARN74179.1"/>
    <property type="molecule type" value="Genomic_DNA"/>
</dbReference>
<keyword evidence="12" id="KW-1185">Reference proteome</keyword>
<feature type="binding site" evidence="9">
    <location>
        <position position="9"/>
    </location>
    <ligand>
        <name>substrate</name>
    </ligand>
</feature>
<feature type="binding site" evidence="9">
    <location>
        <begin position="88"/>
        <end position="90"/>
    </location>
    <ligand>
        <name>ATP</name>
        <dbReference type="ChEBI" id="CHEBI:30616"/>
    </ligand>
</feature>
<evidence type="ECO:0000256" key="9">
    <source>
        <dbReference type="HAMAP-Rule" id="MF_00151"/>
    </source>
</evidence>
<dbReference type="InterPro" id="IPR014729">
    <property type="entry name" value="Rossmann-like_a/b/a_fold"/>
</dbReference>
<dbReference type="STRING" id="716816.BST96_08640"/>
<comment type="catalytic activity">
    <reaction evidence="8 9">
        <text>(R)-4'-phosphopantetheine + ATP + H(+) = 3'-dephospho-CoA + diphosphate</text>
        <dbReference type="Rhea" id="RHEA:19801"/>
        <dbReference type="ChEBI" id="CHEBI:15378"/>
        <dbReference type="ChEBI" id="CHEBI:30616"/>
        <dbReference type="ChEBI" id="CHEBI:33019"/>
        <dbReference type="ChEBI" id="CHEBI:57328"/>
        <dbReference type="ChEBI" id="CHEBI:61723"/>
        <dbReference type="EC" id="2.7.7.3"/>
    </reaction>
</comment>
<dbReference type="PANTHER" id="PTHR21342:SF1">
    <property type="entry name" value="PHOSPHOPANTETHEINE ADENYLYLTRANSFERASE"/>
    <property type="match status" value="1"/>
</dbReference>
<evidence type="ECO:0000256" key="6">
    <source>
        <dbReference type="ARBA" id="ARBA00022842"/>
    </source>
</evidence>
<evidence type="ECO:0000256" key="7">
    <source>
        <dbReference type="ARBA" id="ARBA00022993"/>
    </source>
</evidence>
<protein>
    <recommendedName>
        <fullName evidence="9">Phosphopantetheine adenylyltransferase</fullName>
        <ecNumber evidence="9">2.7.7.3</ecNumber>
    </recommendedName>
    <alternativeName>
        <fullName evidence="9">Dephospho-CoA pyrophosphorylase</fullName>
    </alternativeName>
    <alternativeName>
        <fullName evidence="9">Pantetheine-phosphate adenylyltransferase</fullName>
        <shortName evidence="9">PPAT</shortName>
    </alternativeName>
</protein>
<dbReference type="InterPro" id="IPR004821">
    <property type="entry name" value="Cyt_trans-like"/>
</dbReference>
<dbReference type="PANTHER" id="PTHR21342">
    <property type="entry name" value="PHOSPHOPANTETHEINE ADENYLYLTRANSFERASE"/>
    <property type="match status" value="1"/>
</dbReference>
<dbReference type="CDD" id="cd02163">
    <property type="entry name" value="PPAT"/>
    <property type="match status" value="1"/>
</dbReference>
<dbReference type="Gene3D" id="3.40.50.620">
    <property type="entry name" value="HUPs"/>
    <property type="match status" value="1"/>
</dbReference>
<dbReference type="GO" id="GO:0015937">
    <property type="term" value="P:coenzyme A biosynthetic process"/>
    <property type="evidence" value="ECO:0007669"/>
    <property type="project" value="UniProtKB-UniRule"/>
</dbReference>
<evidence type="ECO:0000256" key="2">
    <source>
        <dbReference type="ARBA" id="ARBA00022679"/>
    </source>
</evidence>
<keyword evidence="2 9" id="KW-0808">Transferase</keyword>
<dbReference type="Pfam" id="PF01467">
    <property type="entry name" value="CTP_transf_like"/>
    <property type="match status" value="1"/>
</dbReference>
<keyword evidence="4 9" id="KW-0547">Nucleotide-binding</keyword>
<evidence type="ECO:0000256" key="5">
    <source>
        <dbReference type="ARBA" id="ARBA00022840"/>
    </source>
</evidence>
<evidence type="ECO:0000256" key="8">
    <source>
        <dbReference type="ARBA" id="ARBA00029346"/>
    </source>
</evidence>
<dbReference type="NCBIfam" id="TIGR01510">
    <property type="entry name" value="coaD_prev_kdtB"/>
    <property type="match status" value="1"/>
</dbReference>
<dbReference type="NCBIfam" id="TIGR00125">
    <property type="entry name" value="cyt_tran_rel"/>
    <property type="match status" value="1"/>
</dbReference>
<keyword evidence="7 9" id="KW-0173">Coenzyme A biosynthesis</keyword>
<feature type="site" description="Transition state stabilizer" evidence="9">
    <location>
        <position position="17"/>
    </location>
</feature>
<evidence type="ECO:0000313" key="12">
    <source>
        <dbReference type="Proteomes" id="UP000193450"/>
    </source>
</evidence>
<feature type="binding site" evidence="9">
    <location>
        <position position="87"/>
    </location>
    <ligand>
        <name>substrate</name>
    </ligand>
</feature>
<evidence type="ECO:0000256" key="1">
    <source>
        <dbReference type="ARBA" id="ARBA00022490"/>
    </source>
</evidence>
<accession>A0A1X9NF69</accession>
<comment type="function">
    <text evidence="9">Reversibly transfers an adenylyl group from ATP to 4'-phosphopantetheine, yielding dephospho-CoA (dPCoA) and pyrophosphate.</text>
</comment>
<evidence type="ECO:0000259" key="10">
    <source>
        <dbReference type="Pfam" id="PF01467"/>
    </source>
</evidence>
<evidence type="ECO:0000256" key="3">
    <source>
        <dbReference type="ARBA" id="ARBA00022695"/>
    </source>
</evidence>
<dbReference type="HAMAP" id="MF_00151">
    <property type="entry name" value="PPAT_bact"/>
    <property type="match status" value="1"/>
</dbReference>
<feature type="binding site" evidence="9">
    <location>
        <position position="73"/>
    </location>
    <ligand>
        <name>substrate</name>
    </ligand>
</feature>
<dbReference type="RefSeq" id="WP_085758313.1">
    <property type="nucleotide sequence ID" value="NZ_CP019343.1"/>
</dbReference>